<keyword evidence="4" id="KW-0663">Pyridoxal phosphate</keyword>
<comment type="function">
    <text evidence="2">The glycine cleavage system catalyzes the degradation of glycine. The P protein binds the alpha-amino group of glycine through its pyridoxal phosphate cofactor; CO(2) is released and the remaining methylamine moiety is then transferred to the lipoamide cofactor of the H protein.</text>
</comment>
<dbReference type="Gene3D" id="6.20.440.10">
    <property type="match status" value="1"/>
</dbReference>
<feature type="domain" description="Aminotransferase class V" evidence="7">
    <location>
        <begin position="662"/>
        <end position="755"/>
    </location>
</feature>
<dbReference type="GO" id="GO:0004375">
    <property type="term" value="F:glycine dehydrogenase (decarboxylating) activity"/>
    <property type="evidence" value="ECO:0007669"/>
    <property type="project" value="UniProtKB-EC"/>
</dbReference>
<comment type="catalytic activity">
    <reaction evidence="6">
        <text>N(6)-[(R)-lipoyl]-L-lysyl-[glycine-cleavage complex H protein] + glycine + H(+) = N(6)-[(R)-S(8)-aminomethyldihydrolipoyl]-L-lysyl-[glycine-cleavage complex H protein] + CO2</text>
        <dbReference type="Rhea" id="RHEA:24304"/>
        <dbReference type="Rhea" id="RHEA-COMP:10494"/>
        <dbReference type="Rhea" id="RHEA-COMP:10495"/>
        <dbReference type="ChEBI" id="CHEBI:15378"/>
        <dbReference type="ChEBI" id="CHEBI:16526"/>
        <dbReference type="ChEBI" id="CHEBI:57305"/>
        <dbReference type="ChEBI" id="CHEBI:83099"/>
        <dbReference type="ChEBI" id="CHEBI:83143"/>
        <dbReference type="EC" id="1.4.4.2"/>
    </reaction>
</comment>
<dbReference type="NCBIfam" id="NF003346">
    <property type="entry name" value="PRK04366.1"/>
    <property type="match status" value="1"/>
</dbReference>
<dbReference type="Pfam" id="PF00266">
    <property type="entry name" value="Aminotran_5"/>
    <property type="match status" value="1"/>
</dbReference>
<comment type="caution">
    <text evidence="10">The sequence shown here is derived from an EMBL/GenBank/DDBJ whole genome shotgun (WGS) entry which is preliminary data.</text>
</comment>
<evidence type="ECO:0000256" key="1">
    <source>
        <dbReference type="ARBA" id="ARBA00001933"/>
    </source>
</evidence>
<evidence type="ECO:0000256" key="2">
    <source>
        <dbReference type="ARBA" id="ARBA00003788"/>
    </source>
</evidence>
<evidence type="ECO:0000313" key="11">
    <source>
        <dbReference type="Proteomes" id="UP001302274"/>
    </source>
</evidence>
<dbReference type="InterPro" id="IPR020581">
    <property type="entry name" value="GDC_P"/>
</dbReference>
<evidence type="ECO:0000259" key="7">
    <source>
        <dbReference type="Pfam" id="PF00266"/>
    </source>
</evidence>
<evidence type="ECO:0000259" key="9">
    <source>
        <dbReference type="Pfam" id="PF21478"/>
    </source>
</evidence>
<feature type="domain" description="Glycine cleavage system P-protein N-terminal" evidence="8">
    <location>
        <begin position="30"/>
        <end position="482"/>
    </location>
</feature>
<dbReference type="InterPro" id="IPR015424">
    <property type="entry name" value="PyrdxlP-dep_Trfase"/>
</dbReference>
<name>A0ABU5W1D2_9BACT</name>
<proteinExistence type="predicted"/>
<accession>A0ABU5W1D2</accession>
<reference evidence="10 11" key="1">
    <citation type="submission" date="2023-11" db="EMBL/GenBank/DDBJ databases">
        <title>A Novel Polar Bacteriovorax (B. antarcticus) Isolated from the Biocrust in Antarctica.</title>
        <authorList>
            <person name="Mun W."/>
            <person name="Choi S.Y."/>
            <person name="Mitchell R.J."/>
        </authorList>
    </citation>
    <scope>NUCLEOTIDE SEQUENCE [LARGE SCALE GENOMIC DNA]</scope>
    <source>
        <strain evidence="10 11">PP10</strain>
    </source>
</reference>
<dbReference type="PANTHER" id="PTHR11773">
    <property type="entry name" value="GLYCINE DEHYDROGENASE, DECARBOXYLATING"/>
    <property type="match status" value="1"/>
</dbReference>
<dbReference type="InterPro" id="IPR049316">
    <property type="entry name" value="GDC-P_C"/>
</dbReference>
<dbReference type="RefSeq" id="WP_323578688.1">
    <property type="nucleotide sequence ID" value="NZ_JAYGJQ010000003.1"/>
</dbReference>
<evidence type="ECO:0000256" key="5">
    <source>
        <dbReference type="ARBA" id="ARBA00023002"/>
    </source>
</evidence>
<dbReference type="Gene3D" id="3.40.640.10">
    <property type="entry name" value="Type I PLP-dependent aspartate aminotransferase-like (Major domain)"/>
    <property type="match status" value="2"/>
</dbReference>
<keyword evidence="11" id="KW-1185">Reference proteome</keyword>
<evidence type="ECO:0000259" key="8">
    <source>
        <dbReference type="Pfam" id="PF02347"/>
    </source>
</evidence>
<evidence type="ECO:0000313" key="10">
    <source>
        <dbReference type="EMBL" id="MEA9358334.1"/>
    </source>
</evidence>
<organism evidence="10 11">
    <name type="scientific">Bacteriovorax antarcticus</name>
    <dbReference type="NCBI Taxonomy" id="3088717"/>
    <lineage>
        <taxon>Bacteria</taxon>
        <taxon>Pseudomonadati</taxon>
        <taxon>Bdellovibrionota</taxon>
        <taxon>Bacteriovoracia</taxon>
        <taxon>Bacteriovoracales</taxon>
        <taxon>Bacteriovoracaceae</taxon>
        <taxon>Bacteriovorax</taxon>
    </lineage>
</organism>
<dbReference type="PANTHER" id="PTHR11773:SF1">
    <property type="entry name" value="GLYCINE DEHYDROGENASE (DECARBOXYLATING), MITOCHONDRIAL"/>
    <property type="match status" value="1"/>
</dbReference>
<dbReference type="EMBL" id="JAYGJQ010000003">
    <property type="protein sequence ID" value="MEA9358334.1"/>
    <property type="molecule type" value="Genomic_DNA"/>
</dbReference>
<dbReference type="Pfam" id="PF02347">
    <property type="entry name" value="GDC-P"/>
    <property type="match status" value="1"/>
</dbReference>
<dbReference type="Gene3D" id="3.90.1150.10">
    <property type="entry name" value="Aspartate Aminotransferase, domain 1"/>
    <property type="match status" value="2"/>
</dbReference>
<dbReference type="InterPro" id="IPR000192">
    <property type="entry name" value="Aminotrans_V_dom"/>
</dbReference>
<sequence>MTTSSTNADTNFKKLPYDPKSLPRELTKYYISSTKEEQSQMLKALNATELKDLFSHIGDNVKFDKAPFVCEELSYNDLIAHMEGIAAKNNLKTCFIGDGLKNYKVSDIVPYVCDLRGLTTAYTPYQPERSQGTLQTLWIYSSTLSMLTGFEAINASFYERSTALYEAIQTATRIVKNSKTALVCESLFPGDIEVLKTHAKETGLNIITIPTDKETGITNVDIAHKMASDLGSDLACIVFPQVNNFGNLEDVHSFTDLCSQLQVQSIAIFDPMLLATDALTPPAEFGTQKQGCNMIVGEGQHLALAPNFGGPGLGIFGIRYNDSNKLDIRQTAGRFVGRAKDTNGKEALCMVLSTREQHIRREKATSNICSNQSFVASAAGAAILARGEQGMSDAALIGRDYAQQMAQVLTQFKGVNLAFPSTPFYNEFVLELPMSVKKLQALASAANMQLGVDVSKRLHNDGRHLLLLSFFDVHTDEDLEKLENFFAANFEAEENDEFLPEIPENFMRSTPVGLPNLEMEEIKAFYKNLADLNVSPDDNIYPLGSCTMKYNPYINDWAASLKGFTDVHPQAPIEDAQGCLEILYGIQEMFKSITGLPAVTTQPVAGAQGELVGLKLFQGYHRNNGEAETRNIVLIPRSAHGTNPATATMAGFETKTVDGVQYGIVIIEADTTGHINLEQLKAEITKYNKRIAGVMVTNPNTSGLFEKSFKEMADLIHGAGGLVYMDGANMNAIAGWIDLNKMGVDAVHNNLHKTWTIPHGGGGPGDGIVAVSHRLVDYLPGIQVVKVGDKFDVVKAPKSIGSFHRHVGNFAHKVRAYTYIKALGGNGVRDMSGVAVLAARYLYEKLKPVYPSLPENCENETRMHEFILTISKETFDRIAAGGTPKAQTMAKIGKLFLDFGLHAPTVAFPEQYGLMIEPTETYSKAELDRFVEVVQAINVLINETPYVLTTAPHFTPIRKVDEVDANKNLNFMENLTKLPHLYQNVIDPVVLSKMDIAVVSKDIQKAHLKAVENHHA</sequence>
<dbReference type="InterPro" id="IPR049315">
    <property type="entry name" value="GDC-P_N"/>
</dbReference>
<dbReference type="EC" id="1.4.4.2" evidence="3"/>
<evidence type="ECO:0000256" key="4">
    <source>
        <dbReference type="ARBA" id="ARBA00022898"/>
    </source>
</evidence>
<keyword evidence="5 10" id="KW-0560">Oxidoreductase</keyword>
<dbReference type="Pfam" id="PF21478">
    <property type="entry name" value="GcvP2_C"/>
    <property type="match status" value="1"/>
</dbReference>
<feature type="domain" description="Glycine dehydrogenase C-terminal" evidence="9">
    <location>
        <begin position="833"/>
        <end position="942"/>
    </location>
</feature>
<comment type="cofactor">
    <cofactor evidence="1">
        <name>pyridoxal 5'-phosphate</name>
        <dbReference type="ChEBI" id="CHEBI:597326"/>
    </cofactor>
</comment>
<evidence type="ECO:0000256" key="3">
    <source>
        <dbReference type="ARBA" id="ARBA00012134"/>
    </source>
</evidence>
<evidence type="ECO:0000256" key="6">
    <source>
        <dbReference type="ARBA" id="ARBA00049026"/>
    </source>
</evidence>
<gene>
    <name evidence="10" type="primary">gcvPB</name>
    <name evidence="10" type="ORF">SHI21_19015</name>
</gene>
<protein>
    <recommendedName>
        <fullName evidence="3">glycine dehydrogenase (aminomethyl-transferring)</fullName>
        <ecNumber evidence="3">1.4.4.2</ecNumber>
    </recommendedName>
</protein>
<dbReference type="InterPro" id="IPR015421">
    <property type="entry name" value="PyrdxlP-dep_Trfase_major"/>
</dbReference>
<dbReference type="SUPFAM" id="SSF53383">
    <property type="entry name" value="PLP-dependent transferases"/>
    <property type="match status" value="2"/>
</dbReference>
<dbReference type="Proteomes" id="UP001302274">
    <property type="component" value="Unassembled WGS sequence"/>
</dbReference>
<dbReference type="InterPro" id="IPR015422">
    <property type="entry name" value="PyrdxlP-dep_Trfase_small"/>
</dbReference>